<feature type="compositionally biased region" description="Acidic residues" evidence="2">
    <location>
        <begin position="320"/>
        <end position="341"/>
    </location>
</feature>
<organism evidence="4 5">
    <name type="scientific">Debaryomyces hansenii (strain ATCC 36239 / CBS 767 / BCRC 21394 / JCM 1990 / NBRC 0083 / IGC 2968)</name>
    <name type="common">Yeast</name>
    <name type="synonym">Torulaspora hansenii</name>
    <dbReference type="NCBI Taxonomy" id="284592"/>
    <lineage>
        <taxon>Eukaryota</taxon>
        <taxon>Fungi</taxon>
        <taxon>Dikarya</taxon>
        <taxon>Ascomycota</taxon>
        <taxon>Saccharomycotina</taxon>
        <taxon>Pichiomycetes</taxon>
        <taxon>Debaryomycetaceae</taxon>
        <taxon>Debaryomyces</taxon>
    </lineage>
</organism>
<evidence type="ECO:0000256" key="1">
    <source>
        <dbReference type="PROSITE-ProRule" id="PRU00094"/>
    </source>
</evidence>
<keyword evidence="5" id="KW-1185">Reference proteome</keyword>
<dbReference type="InterPro" id="IPR013088">
    <property type="entry name" value="Znf_NHR/GATA"/>
</dbReference>
<dbReference type="InterPro" id="IPR000679">
    <property type="entry name" value="Znf_GATA"/>
</dbReference>
<evidence type="ECO:0000256" key="2">
    <source>
        <dbReference type="SAM" id="MobiDB-lite"/>
    </source>
</evidence>
<feature type="region of interest" description="Disordered" evidence="2">
    <location>
        <begin position="474"/>
        <end position="494"/>
    </location>
</feature>
<dbReference type="Proteomes" id="UP000000599">
    <property type="component" value="Chromosome G"/>
</dbReference>
<keyword evidence="1" id="KW-0863">Zinc-finger</keyword>
<reference evidence="4 5" key="1">
    <citation type="journal article" date="2004" name="Nature">
        <title>Genome evolution in yeasts.</title>
        <authorList>
            <consortium name="Genolevures"/>
            <person name="Dujon B."/>
            <person name="Sherman D."/>
            <person name="Fischer G."/>
            <person name="Durrens P."/>
            <person name="Casaregola S."/>
            <person name="Lafontaine I."/>
            <person name="de Montigny J."/>
            <person name="Marck C."/>
            <person name="Neuveglise C."/>
            <person name="Talla E."/>
            <person name="Goffard N."/>
            <person name="Frangeul L."/>
            <person name="Aigle M."/>
            <person name="Anthouard V."/>
            <person name="Babour A."/>
            <person name="Barbe V."/>
            <person name="Barnay S."/>
            <person name="Blanchin S."/>
            <person name="Beckerich J.M."/>
            <person name="Beyne E."/>
            <person name="Bleykasten C."/>
            <person name="Boisrame A."/>
            <person name="Boyer J."/>
            <person name="Cattolico L."/>
            <person name="Confanioleri F."/>
            <person name="de Daruvar A."/>
            <person name="Despons L."/>
            <person name="Fabre E."/>
            <person name="Fairhead C."/>
            <person name="Ferry-Dumazet H."/>
            <person name="Groppi A."/>
            <person name="Hantraye F."/>
            <person name="Hennequin C."/>
            <person name="Jauniaux N."/>
            <person name="Joyet P."/>
            <person name="Kachouri R."/>
            <person name="Kerrest A."/>
            <person name="Koszul R."/>
            <person name="Lemaire M."/>
            <person name="Lesur I."/>
            <person name="Ma L."/>
            <person name="Muller H."/>
            <person name="Nicaud J.M."/>
            <person name="Nikolski M."/>
            <person name="Oztas S."/>
            <person name="Ozier-Kalogeropoulos O."/>
            <person name="Pellenz S."/>
            <person name="Potier S."/>
            <person name="Richard G.F."/>
            <person name="Straub M.L."/>
            <person name="Suleau A."/>
            <person name="Swennene D."/>
            <person name="Tekaia F."/>
            <person name="Wesolowski-Louvel M."/>
            <person name="Westhof E."/>
            <person name="Wirth B."/>
            <person name="Zeniou-Meyer M."/>
            <person name="Zivanovic I."/>
            <person name="Bolotin-Fukuhara M."/>
            <person name="Thierry A."/>
            <person name="Bouchier C."/>
            <person name="Caudron B."/>
            <person name="Scarpelli C."/>
            <person name="Gaillardin C."/>
            <person name="Weissenbach J."/>
            <person name="Wincker P."/>
            <person name="Souciet J.L."/>
        </authorList>
    </citation>
    <scope>NUCLEOTIDE SEQUENCE [LARGE SCALE GENOMIC DNA]</scope>
    <source>
        <strain evidence="5">ATCC 36239 / CBS 767 / BCRC 21394 / JCM 1990 / NBRC 0083 / IGC 2968</strain>
    </source>
</reference>
<feature type="compositionally biased region" description="Low complexity" evidence="2">
    <location>
        <begin position="541"/>
        <end position="554"/>
    </location>
</feature>
<feature type="compositionally biased region" description="Polar residues" evidence="2">
    <location>
        <begin position="650"/>
        <end position="665"/>
    </location>
</feature>
<feature type="compositionally biased region" description="Polar residues" evidence="2">
    <location>
        <begin position="160"/>
        <end position="177"/>
    </location>
</feature>
<accession>B5RV51</accession>
<name>B5RV51_DEBHA</name>
<dbReference type="HOGENOM" id="CLU_015850_0_0_1"/>
<feature type="region of interest" description="Disordered" evidence="2">
    <location>
        <begin position="650"/>
        <end position="754"/>
    </location>
</feature>
<dbReference type="AlphaFoldDB" id="B5RV51"/>
<sequence length="879" mass="99514">MSSDESAVYKRMQVKVLYSFNNNPTVFLSRSKVQHSVKIAQIPMYSSTESSEEEMITLGAFDLKHCTQQVLKNSPENFRLETEDYAVYYKDITEQPDEPFVSNGVLSNLISSSKSHLIPGRVCQNLSASYLFGDKSSSSSLTLEIRLKLHTIEKQEANHQHVQSQMNSKRANDNMSYAQKRPRTKPMASSNAAMKATRTKSLPIFYHPPNQQIFNIMNADKSNAPSKYDSKSVQERFKSAPFLQAKIIDNPTRKSRSHHSNNQHNQHAIKESTPEPQRAMRTRSMVTSRMPLSVSLPIQEDILSDATDDTDYNDNHPPIDEDDEEEDEDDDDDDGAFEDNDTSPYTPQQPPYKAIPISTNTTSNSQFHALPDLEDLDSRKTHTIPHNKLPKNHGLICTNSNCATDSSITWRYFETGFHPNYLGIHRATEFDKKHYEGMFGPLCNACYLFLRNKGFMRPEGVVKKYLQQQKYKKELKQKEEDDKINEMSNSYPHNYKARSNSLTSVAMRNSNQFGSSPVVAQSHKFPTPSHTPSAINQVIQNNNHNNSNNNNSNNRLTPNYNDLNDFMNQLNSFGGPLTDIDPLPQDQQQGITPPMMATKSNTRVINLYDDGEDKENCPPMTSDDQRRSSSSSPNKNNYQEIENMMVKSFNQNTNTSPNGAQTEWINNLFGEPTPRDQTPKDGTTGENETGKLSAKYGTPNELKHSRGTNNDDTESEKEENNQCHPHLPQLRTFTTHNRSSPNNSKSMQSSAANMPSSPLIISNQENHHEDIDTFLTSDTHHKQNNFSELESEMNTLVNDNNMFHDKENNHSSPSIAKASRNNTTMSWGPNQKSNSLANIEGGSTPNTDFYSNDDSSNTQEKKYLHSVDINTVFNEQSNH</sequence>
<evidence type="ECO:0000313" key="5">
    <source>
        <dbReference type="Proteomes" id="UP000000599"/>
    </source>
</evidence>
<feature type="compositionally biased region" description="Polar residues" evidence="2">
    <location>
        <begin position="810"/>
        <end position="858"/>
    </location>
</feature>
<feature type="compositionally biased region" description="Low complexity" evidence="2">
    <location>
        <begin position="739"/>
        <end position="750"/>
    </location>
</feature>
<dbReference type="Pfam" id="PF25823">
    <property type="entry name" value="Ams2-SPT21_N"/>
    <property type="match status" value="1"/>
</dbReference>
<dbReference type="Gene3D" id="3.30.50.10">
    <property type="entry name" value="Erythroid Transcription Factor GATA-1, subunit A"/>
    <property type="match status" value="1"/>
</dbReference>
<protein>
    <submittedName>
        <fullName evidence="4">DEHA2G08250p</fullName>
    </submittedName>
</protein>
<dbReference type="InParanoid" id="B5RV51"/>
<dbReference type="OMA" id="QQPPYKP"/>
<dbReference type="GO" id="GO:0043565">
    <property type="term" value="F:sequence-specific DNA binding"/>
    <property type="evidence" value="ECO:0007669"/>
    <property type="project" value="InterPro"/>
</dbReference>
<dbReference type="GO" id="GO:0000183">
    <property type="term" value="P:rDNA heterochromatin formation"/>
    <property type="evidence" value="ECO:0007669"/>
    <property type="project" value="TreeGrafter"/>
</dbReference>
<feature type="compositionally biased region" description="Acidic residues" evidence="2">
    <location>
        <begin position="302"/>
        <end position="312"/>
    </location>
</feature>
<proteinExistence type="predicted"/>
<dbReference type="PANTHER" id="PTHR39147">
    <property type="entry name" value="PROTEIN SPT21"/>
    <property type="match status" value="1"/>
</dbReference>
<dbReference type="EMBL" id="CR382139">
    <property type="protein sequence ID" value="CAR65930.1"/>
    <property type="molecule type" value="Genomic_DNA"/>
</dbReference>
<feature type="region of interest" description="Disordered" evidence="2">
    <location>
        <begin position="513"/>
        <end position="636"/>
    </location>
</feature>
<dbReference type="eggNOG" id="ENOG502S9RP">
    <property type="taxonomic scope" value="Eukaryota"/>
</dbReference>
<feature type="domain" description="GATA-type" evidence="3">
    <location>
        <begin position="441"/>
        <end position="470"/>
    </location>
</feature>
<feature type="compositionally biased region" description="Polar residues" evidence="2">
    <location>
        <begin position="555"/>
        <end position="572"/>
    </location>
</feature>
<dbReference type="OrthoDB" id="3199820at2759"/>
<dbReference type="GO" id="GO:0008270">
    <property type="term" value="F:zinc ion binding"/>
    <property type="evidence" value="ECO:0007669"/>
    <property type="project" value="UniProtKB-KW"/>
</dbReference>
<feature type="region of interest" description="Disordered" evidence="2">
    <location>
        <begin position="159"/>
        <end position="195"/>
    </location>
</feature>
<dbReference type="InterPro" id="IPR042403">
    <property type="entry name" value="Spt21/Ams2"/>
</dbReference>
<dbReference type="GeneID" id="8999144"/>
<feature type="region of interest" description="Disordered" evidence="2">
    <location>
        <begin position="806"/>
        <end position="860"/>
    </location>
</feature>
<dbReference type="PANTHER" id="PTHR39147:SF1">
    <property type="entry name" value="PROTEIN SPT21"/>
    <property type="match status" value="1"/>
</dbReference>
<dbReference type="SUPFAM" id="SSF57716">
    <property type="entry name" value="Glucocorticoid receptor-like (DNA-binding domain)"/>
    <property type="match status" value="1"/>
</dbReference>
<keyword evidence="1" id="KW-0862">Zinc</keyword>
<keyword evidence="1" id="KW-0479">Metal-binding</keyword>
<dbReference type="GO" id="GO:0006357">
    <property type="term" value="P:regulation of transcription by RNA polymerase II"/>
    <property type="evidence" value="ECO:0007669"/>
    <property type="project" value="TreeGrafter"/>
</dbReference>
<evidence type="ECO:0000313" key="4">
    <source>
        <dbReference type="EMBL" id="CAR65930.1"/>
    </source>
</evidence>
<feature type="region of interest" description="Disordered" evidence="2">
    <location>
        <begin position="239"/>
        <end position="365"/>
    </location>
</feature>
<dbReference type="VEuPathDB" id="FungiDB:DEHA2G08250g"/>
<feature type="compositionally biased region" description="Polar residues" evidence="2">
    <location>
        <begin position="528"/>
        <end position="540"/>
    </location>
</feature>
<dbReference type="KEGG" id="dha:DEHA2G08250g"/>
<dbReference type="InterPro" id="IPR057725">
    <property type="entry name" value="Ams2-SPT21_N"/>
</dbReference>
<evidence type="ECO:0000259" key="3">
    <source>
        <dbReference type="PROSITE" id="PS50114"/>
    </source>
</evidence>
<feature type="compositionally biased region" description="Basic and acidic residues" evidence="2">
    <location>
        <begin position="474"/>
        <end position="485"/>
    </location>
</feature>
<dbReference type="RefSeq" id="XP_002770595.1">
    <property type="nucleotide sequence ID" value="XM_002770549.1"/>
</dbReference>
<dbReference type="GO" id="GO:0030466">
    <property type="term" value="P:silent mating-type cassette heterochromatin formation"/>
    <property type="evidence" value="ECO:0007669"/>
    <property type="project" value="TreeGrafter"/>
</dbReference>
<gene>
    <name evidence="4" type="ordered locus">DEHA2G08250g</name>
</gene>
<dbReference type="PROSITE" id="PS50114">
    <property type="entry name" value="GATA_ZN_FINGER_2"/>
    <property type="match status" value="1"/>
</dbReference>